<sequence>MKRVKNMVSYTGQVATIHRQFNTALKRAKSRQSVLNAYWKHKAQHERLLKQHLKEEMAQVNRIKSKIKYR</sequence>
<name>A0A075FUA5_9ARCH</name>
<organism evidence="1">
    <name type="scientific">uncultured marine thaumarchaeote AD1000_54_E04</name>
    <dbReference type="NCBI Taxonomy" id="1455924"/>
    <lineage>
        <taxon>Archaea</taxon>
        <taxon>Nitrososphaerota</taxon>
        <taxon>environmental samples</taxon>
    </lineage>
</organism>
<dbReference type="EMBL" id="KF900433">
    <property type="protein sequence ID" value="AIE94904.1"/>
    <property type="molecule type" value="Genomic_DNA"/>
</dbReference>
<reference evidence="1" key="1">
    <citation type="journal article" date="2014" name="Genome Biol. Evol.">
        <title>Pangenome evidence for extensive interdomain horizontal transfer affecting lineage core and shell genes in uncultured planktonic thaumarchaeota and euryarchaeota.</title>
        <authorList>
            <person name="Deschamps P."/>
            <person name="Zivanovic Y."/>
            <person name="Moreira D."/>
            <person name="Rodriguez-Valera F."/>
            <person name="Lopez-Garcia P."/>
        </authorList>
    </citation>
    <scope>NUCLEOTIDE SEQUENCE</scope>
</reference>
<accession>A0A075FUA5</accession>
<protein>
    <submittedName>
        <fullName evidence="1">Uncharacterized protein</fullName>
    </submittedName>
</protein>
<dbReference type="AlphaFoldDB" id="A0A075FUA5"/>
<proteinExistence type="predicted"/>
<evidence type="ECO:0000313" key="1">
    <source>
        <dbReference type="EMBL" id="AIE94904.1"/>
    </source>
</evidence>